<organism evidence="1 2">
    <name type="scientific">Bacillus pseudomycoides</name>
    <dbReference type="NCBI Taxonomy" id="64104"/>
    <lineage>
        <taxon>Bacteria</taxon>
        <taxon>Bacillati</taxon>
        <taxon>Bacillota</taxon>
        <taxon>Bacilli</taxon>
        <taxon>Bacillales</taxon>
        <taxon>Bacillaceae</taxon>
        <taxon>Bacillus</taxon>
        <taxon>Bacillus cereus group</taxon>
    </lineage>
</organism>
<dbReference type="PROSITE" id="PS51257">
    <property type="entry name" value="PROKAR_LIPOPROTEIN"/>
    <property type="match status" value="1"/>
</dbReference>
<dbReference type="InterPro" id="IPR032366">
    <property type="entry name" value="DUF4871"/>
</dbReference>
<protein>
    <submittedName>
        <fullName evidence="1">DUF4871 domain-containing protein</fullName>
    </submittedName>
</protein>
<name>A0A1Y3MBT8_9BACI</name>
<reference evidence="1 2" key="1">
    <citation type="submission" date="2017-02" db="EMBL/GenBank/DDBJ databases">
        <title>Bacillus pseudomycoides isolate FSL K6-0042.</title>
        <authorList>
            <person name="Kovac J."/>
        </authorList>
    </citation>
    <scope>NUCLEOTIDE SEQUENCE [LARGE SCALE GENOMIC DNA]</scope>
    <source>
        <strain evidence="1 2">FSL K6-0042</strain>
    </source>
</reference>
<evidence type="ECO:0000313" key="1">
    <source>
        <dbReference type="EMBL" id="OUM47918.1"/>
    </source>
</evidence>
<dbReference type="Proteomes" id="UP000195321">
    <property type="component" value="Unassembled WGS sequence"/>
</dbReference>
<proteinExistence type="predicted"/>
<accession>A0A1Y3MBT8</accession>
<dbReference type="EMBL" id="MWPX01000017">
    <property type="protein sequence ID" value="OUM47918.1"/>
    <property type="molecule type" value="Genomic_DNA"/>
</dbReference>
<sequence>MKKIGTVLLFSCIITGCTSLGQNSKEPIKEITEISKPQNNAPTFFHLSVLKDVYWQESPSFVEGKMPLKGIEGKIAVADSPFIANEKNKQMWFFLDPQMPSGKLSIIALKQGSTAPTPVLFQDETSEQTWTTPTPIHSSIKELPLLMSLPSPGLWVLNAYIDEKYYEQIVIHVEESDKA</sequence>
<comment type="caution">
    <text evidence="1">The sequence shown here is derived from an EMBL/GenBank/DDBJ whole genome shotgun (WGS) entry which is preliminary data.</text>
</comment>
<dbReference type="Gene3D" id="2.60.40.3830">
    <property type="match status" value="1"/>
</dbReference>
<dbReference type="Pfam" id="PF16167">
    <property type="entry name" value="DUF4871"/>
    <property type="match status" value="1"/>
</dbReference>
<evidence type="ECO:0000313" key="2">
    <source>
        <dbReference type="Proteomes" id="UP000195321"/>
    </source>
</evidence>
<gene>
    <name evidence="1" type="ORF">BW425_15565</name>
</gene>
<dbReference type="AlphaFoldDB" id="A0A1Y3MBT8"/>
<dbReference type="RefSeq" id="WP_016113052.1">
    <property type="nucleotide sequence ID" value="NZ_CP189809.1"/>
</dbReference>